<sequence>MPSVAESCHLSSPPSSPVRSRLQFTGRSLCCQFNGEKFQPDAKEIGALLRRYIQRKGDRLDVGRLNNLVYVKFNATLMNKHKRLREKGKKIEVQK</sequence>
<dbReference type="AlphaFoldDB" id="A0AAD5IYD4"/>
<evidence type="ECO:0000313" key="2">
    <source>
        <dbReference type="EMBL" id="KAI9176429.1"/>
    </source>
</evidence>
<dbReference type="Proteomes" id="UP001064489">
    <property type="component" value="Chromosome 5"/>
</dbReference>
<protein>
    <submittedName>
        <fullName evidence="2">Uncharacterized protein</fullName>
    </submittedName>
</protein>
<reference evidence="2" key="1">
    <citation type="journal article" date="2022" name="Plant J.">
        <title>Strategies of tolerance reflected in two North American maple genomes.</title>
        <authorList>
            <person name="McEvoy S.L."/>
            <person name="Sezen U.U."/>
            <person name="Trouern-Trend A."/>
            <person name="McMahon S.M."/>
            <person name="Schaberg P.G."/>
            <person name="Yang J."/>
            <person name="Wegrzyn J.L."/>
            <person name="Swenson N.G."/>
        </authorList>
    </citation>
    <scope>NUCLEOTIDE SEQUENCE</scope>
    <source>
        <strain evidence="2">91603</strain>
    </source>
</reference>
<accession>A0AAD5IYD4</accession>
<evidence type="ECO:0000313" key="3">
    <source>
        <dbReference type="Proteomes" id="UP001064489"/>
    </source>
</evidence>
<gene>
    <name evidence="2" type="ORF">LWI28_002663</name>
</gene>
<dbReference type="EMBL" id="JAJSOW010000102">
    <property type="protein sequence ID" value="KAI9176429.1"/>
    <property type="molecule type" value="Genomic_DNA"/>
</dbReference>
<keyword evidence="3" id="KW-1185">Reference proteome</keyword>
<feature type="region of interest" description="Disordered" evidence="1">
    <location>
        <begin position="1"/>
        <end position="20"/>
    </location>
</feature>
<proteinExistence type="predicted"/>
<name>A0AAD5IYD4_ACENE</name>
<comment type="caution">
    <text evidence="2">The sequence shown here is derived from an EMBL/GenBank/DDBJ whole genome shotgun (WGS) entry which is preliminary data.</text>
</comment>
<reference evidence="2" key="2">
    <citation type="submission" date="2023-02" db="EMBL/GenBank/DDBJ databases">
        <authorList>
            <person name="Swenson N.G."/>
            <person name="Wegrzyn J.L."/>
            <person name="Mcevoy S.L."/>
        </authorList>
    </citation>
    <scope>NUCLEOTIDE SEQUENCE</scope>
    <source>
        <strain evidence="2">91603</strain>
        <tissue evidence="2">Leaf</tissue>
    </source>
</reference>
<organism evidence="2 3">
    <name type="scientific">Acer negundo</name>
    <name type="common">Box elder</name>
    <dbReference type="NCBI Taxonomy" id="4023"/>
    <lineage>
        <taxon>Eukaryota</taxon>
        <taxon>Viridiplantae</taxon>
        <taxon>Streptophyta</taxon>
        <taxon>Embryophyta</taxon>
        <taxon>Tracheophyta</taxon>
        <taxon>Spermatophyta</taxon>
        <taxon>Magnoliopsida</taxon>
        <taxon>eudicotyledons</taxon>
        <taxon>Gunneridae</taxon>
        <taxon>Pentapetalae</taxon>
        <taxon>rosids</taxon>
        <taxon>malvids</taxon>
        <taxon>Sapindales</taxon>
        <taxon>Sapindaceae</taxon>
        <taxon>Hippocastanoideae</taxon>
        <taxon>Acereae</taxon>
        <taxon>Acer</taxon>
    </lineage>
</organism>
<evidence type="ECO:0000256" key="1">
    <source>
        <dbReference type="SAM" id="MobiDB-lite"/>
    </source>
</evidence>